<dbReference type="Pfam" id="PF01565">
    <property type="entry name" value="FAD_binding_4"/>
    <property type="match status" value="1"/>
</dbReference>
<dbReference type="InterPro" id="IPR036318">
    <property type="entry name" value="FAD-bd_PCMH-like_sf"/>
</dbReference>
<dbReference type="Gene3D" id="3.30.465.10">
    <property type="match status" value="1"/>
</dbReference>
<name>A0A953JBN5_9BACT</name>
<dbReference type="Pfam" id="PF02873">
    <property type="entry name" value="MurB_C"/>
    <property type="match status" value="1"/>
</dbReference>
<comment type="pathway">
    <text evidence="4 19">Cell wall biogenesis; peptidoglycan biosynthesis.</text>
</comment>
<evidence type="ECO:0000256" key="12">
    <source>
        <dbReference type="ARBA" id="ARBA00022960"/>
    </source>
</evidence>
<evidence type="ECO:0000256" key="8">
    <source>
        <dbReference type="ARBA" id="ARBA00022618"/>
    </source>
</evidence>
<dbReference type="GO" id="GO:0051301">
    <property type="term" value="P:cell division"/>
    <property type="evidence" value="ECO:0007669"/>
    <property type="project" value="UniProtKB-KW"/>
</dbReference>
<evidence type="ECO:0000259" key="20">
    <source>
        <dbReference type="PROSITE" id="PS51387"/>
    </source>
</evidence>
<dbReference type="InterPro" id="IPR016167">
    <property type="entry name" value="FAD-bd_PCMH_sub1"/>
</dbReference>
<comment type="cofactor">
    <cofactor evidence="1 19">
        <name>FAD</name>
        <dbReference type="ChEBI" id="CHEBI:57692"/>
    </cofactor>
</comment>
<reference evidence="21" key="1">
    <citation type="journal article" date="2021" name="bioRxiv">
        <title>Unraveling nitrogen, sulfur and carbon metabolic pathways and microbial community transcriptional responses to substrate deprivation and toxicity stresses in a bioreactor mimicking anoxic brackish coastal sediment conditions.</title>
        <authorList>
            <person name="Martins P.D."/>
            <person name="Echeveste M.J."/>
            <person name="Arshad A."/>
            <person name="Kurth J."/>
            <person name="Ouboter H."/>
            <person name="Jetten M.S.M."/>
            <person name="Welte C.U."/>
        </authorList>
    </citation>
    <scope>NUCLEOTIDE SEQUENCE</scope>
    <source>
        <strain evidence="21">MAG_39</strain>
    </source>
</reference>
<dbReference type="InterPro" id="IPR016166">
    <property type="entry name" value="FAD-bd_PCMH"/>
</dbReference>
<accession>A0A953JBN5</accession>
<evidence type="ECO:0000256" key="2">
    <source>
        <dbReference type="ARBA" id="ARBA00003921"/>
    </source>
</evidence>
<dbReference type="Gene3D" id="3.30.43.10">
    <property type="entry name" value="Uridine Diphospho-n-acetylenolpyruvylglucosamine Reductase, domain 2"/>
    <property type="match status" value="1"/>
</dbReference>
<evidence type="ECO:0000256" key="11">
    <source>
        <dbReference type="ARBA" id="ARBA00022857"/>
    </source>
</evidence>
<dbReference type="EC" id="1.3.1.98" evidence="5 19"/>
<evidence type="ECO:0000256" key="9">
    <source>
        <dbReference type="ARBA" id="ARBA00022630"/>
    </source>
</evidence>
<keyword evidence="16 19" id="KW-0961">Cell wall biogenesis/degradation</keyword>
<evidence type="ECO:0000256" key="13">
    <source>
        <dbReference type="ARBA" id="ARBA00022984"/>
    </source>
</evidence>
<comment type="caution">
    <text evidence="21">The sequence shown here is derived from an EMBL/GenBank/DDBJ whole genome shotgun (WGS) entry which is preliminary data.</text>
</comment>
<dbReference type="InterPro" id="IPR003170">
    <property type="entry name" value="MurB"/>
</dbReference>
<evidence type="ECO:0000256" key="19">
    <source>
        <dbReference type="HAMAP-Rule" id="MF_00037"/>
    </source>
</evidence>
<protein>
    <recommendedName>
        <fullName evidence="6 19">UDP-N-acetylenolpyruvoylglucosamine reductase</fullName>
        <ecNumber evidence="5 19">1.3.1.98</ecNumber>
    </recommendedName>
    <alternativeName>
        <fullName evidence="17 19">UDP-N-acetylmuramate dehydrogenase</fullName>
    </alternativeName>
</protein>
<keyword evidence="9 19" id="KW-0285">Flavoprotein</keyword>
<reference evidence="21" key="2">
    <citation type="submission" date="2021-08" db="EMBL/GenBank/DDBJ databases">
        <authorList>
            <person name="Dalcin Martins P."/>
        </authorList>
    </citation>
    <scope>NUCLEOTIDE SEQUENCE</scope>
    <source>
        <strain evidence="21">MAG_39</strain>
    </source>
</reference>
<evidence type="ECO:0000256" key="1">
    <source>
        <dbReference type="ARBA" id="ARBA00001974"/>
    </source>
</evidence>
<dbReference type="GO" id="GO:0005829">
    <property type="term" value="C:cytosol"/>
    <property type="evidence" value="ECO:0007669"/>
    <property type="project" value="TreeGrafter"/>
</dbReference>
<gene>
    <name evidence="19" type="primary">murB</name>
    <name evidence="21" type="ORF">K8I29_08060</name>
</gene>
<evidence type="ECO:0000256" key="15">
    <source>
        <dbReference type="ARBA" id="ARBA00023306"/>
    </source>
</evidence>
<evidence type="ECO:0000256" key="7">
    <source>
        <dbReference type="ARBA" id="ARBA00022490"/>
    </source>
</evidence>
<dbReference type="GO" id="GO:0009252">
    <property type="term" value="P:peptidoglycan biosynthetic process"/>
    <property type="evidence" value="ECO:0007669"/>
    <property type="project" value="UniProtKB-UniRule"/>
</dbReference>
<keyword evidence="15 19" id="KW-0131">Cell cycle</keyword>
<evidence type="ECO:0000256" key="3">
    <source>
        <dbReference type="ARBA" id="ARBA00004496"/>
    </source>
</evidence>
<keyword evidence="7 19" id="KW-0963">Cytoplasm</keyword>
<dbReference type="InterPro" id="IPR036635">
    <property type="entry name" value="MurB_C_sf"/>
</dbReference>
<organism evidence="21 22">
    <name type="scientific">Candidatus Nitrobium versatile</name>
    <dbReference type="NCBI Taxonomy" id="2884831"/>
    <lineage>
        <taxon>Bacteria</taxon>
        <taxon>Pseudomonadati</taxon>
        <taxon>Nitrospirota</taxon>
        <taxon>Nitrospiria</taxon>
        <taxon>Nitrospirales</taxon>
        <taxon>Nitrospiraceae</taxon>
        <taxon>Candidatus Nitrobium</taxon>
    </lineage>
</organism>
<dbReference type="InterPro" id="IPR006094">
    <property type="entry name" value="Oxid_FAD_bind_N"/>
</dbReference>
<dbReference type="PROSITE" id="PS51387">
    <property type="entry name" value="FAD_PCMH"/>
    <property type="match status" value="1"/>
</dbReference>
<dbReference type="Gene3D" id="3.90.78.10">
    <property type="entry name" value="UDP-N-acetylenolpyruvoylglucosamine reductase, C-terminal domain"/>
    <property type="match status" value="1"/>
</dbReference>
<keyword evidence="8 19" id="KW-0132">Cell division</keyword>
<evidence type="ECO:0000313" key="21">
    <source>
        <dbReference type="EMBL" id="MBZ0156155.1"/>
    </source>
</evidence>
<comment type="similarity">
    <text evidence="19">Belongs to the MurB family.</text>
</comment>
<dbReference type="InterPro" id="IPR011601">
    <property type="entry name" value="MurB_C"/>
</dbReference>
<feature type="active site" evidence="19">
    <location>
        <position position="367"/>
    </location>
</feature>
<evidence type="ECO:0000313" key="22">
    <source>
        <dbReference type="Proteomes" id="UP000705867"/>
    </source>
</evidence>
<dbReference type="EMBL" id="JAIOIV010000066">
    <property type="protein sequence ID" value="MBZ0156155.1"/>
    <property type="molecule type" value="Genomic_DNA"/>
</dbReference>
<evidence type="ECO:0000256" key="10">
    <source>
        <dbReference type="ARBA" id="ARBA00022827"/>
    </source>
</evidence>
<comment type="catalytic activity">
    <reaction evidence="18 19">
        <text>UDP-N-acetyl-alpha-D-muramate + NADP(+) = UDP-N-acetyl-3-O-(1-carboxyvinyl)-alpha-D-glucosamine + NADPH + H(+)</text>
        <dbReference type="Rhea" id="RHEA:12248"/>
        <dbReference type="ChEBI" id="CHEBI:15378"/>
        <dbReference type="ChEBI" id="CHEBI:57783"/>
        <dbReference type="ChEBI" id="CHEBI:58349"/>
        <dbReference type="ChEBI" id="CHEBI:68483"/>
        <dbReference type="ChEBI" id="CHEBI:70757"/>
        <dbReference type="EC" id="1.3.1.98"/>
    </reaction>
</comment>
<dbReference type="GO" id="GO:0008762">
    <property type="term" value="F:UDP-N-acetylmuramate dehydrogenase activity"/>
    <property type="evidence" value="ECO:0007669"/>
    <property type="project" value="UniProtKB-UniRule"/>
</dbReference>
<feature type="domain" description="FAD-binding PCMH-type" evidence="20">
    <location>
        <begin position="41"/>
        <end position="213"/>
    </location>
</feature>
<dbReference type="Proteomes" id="UP000705867">
    <property type="component" value="Unassembled WGS sequence"/>
</dbReference>
<keyword evidence="10 19" id="KW-0274">FAD</keyword>
<evidence type="ECO:0000256" key="5">
    <source>
        <dbReference type="ARBA" id="ARBA00012518"/>
    </source>
</evidence>
<keyword evidence="13 19" id="KW-0573">Peptidoglycan synthesis</keyword>
<keyword evidence="12 19" id="KW-0133">Cell shape</keyword>
<dbReference type="GO" id="GO:0008360">
    <property type="term" value="P:regulation of cell shape"/>
    <property type="evidence" value="ECO:0007669"/>
    <property type="project" value="UniProtKB-KW"/>
</dbReference>
<evidence type="ECO:0000256" key="18">
    <source>
        <dbReference type="ARBA" id="ARBA00048914"/>
    </source>
</evidence>
<proteinExistence type="inferred from homology"/>
<dbReference type="NCBIfam" id="NF010478">
    <property type="entry name" value="PRK13903.1"/>
    <property type="match status" value="1"/>
</dbReference>
<keyword evidence="11 19" id="KW-0521">NADP</keyword>
<dbReference type="PANTHER" id="PTHR21071">
    <property type="entry name" value="UDP-N-ACETYLENOLPYRUVOYLGLUCOSAMINE REDUCTASE"/>
    <property type="match status" value="1"/>
</dbReference>
<sequence>MSDTGAAQGPDRNPIKARHTMMNTSLAIKENHSLKELTTFRIGGPARFFAAVATEGQARGALAFARESRVPVFVLGGGSNILVSDAGFPGLVILNRIQGRETRLEGGYAHMRAGAGEEWDAIVHYCVENGWQGVECLSGIPGTAGAAPVQNIGAYGQSADAVVSEVRALHRESGEVVVFSNPACGFGYRTSFFNSAGSGKYLITSVLFRLIRDAAPDLSYRDLREYFSGRGEISLARVRKAVLEIRNTKGLLTLHGYDVFQSAGSFFKNPLMPAGQFEELRRKVQDAGGCTAWAWPQPSGEVKVSAACLIQCAGFSRGFRQGKVGLSPRHALILVNYQDASADEIIAFAREIQEKVRERFGVLLKPEVQLVGFSTPNPLL</sequence>
<evidence type="ECO:0000256" key="14">
    <source>
        <dbReference type="ARBA" id="ARBA00023002"/>
    </source>
</evidence>
<comment type="function">
    <text evidence="2 19">Cell wall formation.</text>
</comment>
<dbReference type="AlphaFoldDB" id="A0A953JBN5"/>
<feature type="active site" description="Proton donor" evidence="19">
    <location>
        <position position="265"/>
    </location>
</feature>
<comment type="subcellular location">
    <subcellularLocation>
        <location evidence="3 19">Cytoplasm</location>
    </subcellularLocation>
</comment>
<evidence type="ECO:0000256" key="17">
    <source>
        <dbReference type="ARBA" id="ARBA00031026"/>
    </source>
</evidence>
<evidence type="ECO:0000256" key="6">
    <source>
        <dbReference type="ARBA" id="ARBA00015188"/>
    </source>
</evidence>
<keyword evidence="14 19" id="KW-0560">Oxidoreductase</keyword>
<dbReference type="PANTHER" id="PTHR21071:SF4">
    <property type="entry name" value="UDP-N-ACETYLENOLPYRUVOYLGLUCOSAMINE REDUCTASE"/>
    <property type="match status" value="1"/>
</dbReference>
<dbReference type="NCBIfam" id="TIGR00179">
    <property type="entry name" value="murB"/>
    <property type="match status" value="1"/>
</dbReference>
<dbReference type="GO" id="GO:0071555">
    <property type="term" value="P:cell wall organization"/>
    <property type="evidence" value="ECO:0007669"/>
    <property type="project" value="UniProtKB-KW"/>
</dbReference>
<dbReference type="SUPFAM" id="SSF56194">
    <property type="entry name" value="Uridine diphospho-N-Acetylenolpyruvylglucosamine reductase, MurB, C-terminal domain"/>
    <property type="match status" value="1"/>
</dbReference>
<evidence type="ECO:0000256" key="16">
    <source>
        <dbReference type="ARBA" id="ARBA00023316"/>
    </source>
</evidence>
<dbReference type="HAMAP" id="MF_00037">
    <property type="entry name" value="MurB"/>
    <property type="match status" value="1"/>
</dbReference>
<dbReference type="GO" id="GO:0071949">
    <property type="term" value="F:FAD binding"/>
    <property type="evidence" value="ECO:0007669"/>
    <property type="project" value="InterPro"/>
</dbReference>
<evidence type="ECO:0000256" key="4">
    <source>
        <dbReference type="ARBA" id="ARBA00004752"/>
    </source>
</evidence>
<dbReference type="InterPro" id="IPR016169">
    <property type="entry name" value="FAD-bd_PCMH_sub2"/>
</dbReference>
<feature type="active site" evidence="19">
    <location>
        <position position="189"/>
    </location>
</feature>
<dbReference type="SUPFAM" id="SSF56176">
    <property type="entry name" value="FAD-binding/transporter-associated domain-like"/>
    <property type="match status" value="1"/>
</dbReference>
<dbReference type="NCBIfam" id="NF000755">
    <property type="entry name" value="PRK00046.1"/>
    <property type="match status" value="1"/>
</dbReference>